<dbReference type="Proteomes" id="UP000321570">
    <property type="component" value="Unassembled WGS sequence"/>
</dbReference>
<dbReference type="AlphaFoldDB" id="A0A564YXU6"/>
<name>A0A564YXU6_HYMDI</name>
<feature type="non-terminal residue" evidence="1">
    <location>
        <position position="183"/>
    </location>
</feature>
<accession>A0A564YXU6</accession>
<dbReference type="EMBL" id="CABIJS010000444">
    <property type="protein sequence ID" value="VUZ51478.1"/>
    <property type="molecule type" value="Genomic_DNA"/>
</dbReference>
<reference evidence="1 2" key="1">
    <citation type="submission" date="2019-07" db="EMBL/GenBank/DDBJ databases">
        <authorList>
            <person name="Jastrzebski P J."/>
            <person name="Paukszto L."/>
            <person name="Jastrzebski P J."/>
        </authorList>
    </citation>
    <scope>NUCLEOTIDE SEQUENCE [LARGE SCALE GENOMIC DNA]</scope>
    <source>
        <strain evidence="1 2">WMS-il1</strain>
    </source>
</reference>
<sequence length="183" mass="20531">QELESPSQSEARKQSIHSFFEDAAAGTNNLQNSAIVEEELQMEIPRLNLIQPSEINEVWGCGGEDTVRTGIQFRGSGAQLIHVFPRIQCRLRRAAFRLLELKGLESQELVQWLLGSRLAFNKGLINICLICDESEEAIEAKLETSKSLISLAFNCFHDVLILVRESLDEIVSQLSICNCLLVF</sequence>
<gene>
    <name evidence="1" type="ORF">WMSIL1_LOCUS10176</name>
</gene>
<evidence type="ECO:0000313" key="1">
    <source>
        <dbReference type="EMBL" id="VUZ51478.1"/>
    </source>
</evidence>
<organism evidence="1 2">
    <name type="scientific">Hymenolepis diminuta</name>
    <name type="common">Rat tapeworm</name>
    <dbReference type="NCBI Taxonomy" id="6216"/>
    <lineage>
        <taxon>Eukaryota</taxon>
        <taxon>Metazoa</taxon>
        <taxon>Spiralia</taxon>
        <taxon>Lophotrochozoa</taxon>
        <taxon>Platyhelminthes</taxon>
        <taxon>Cestoda</taxon>
        <taxon>Eucestoda</taxon>
        <taxon>Cyclophyllidea</taxon>
        <taxon>Hymenolepididae</taxon>
        <taxon>Hymenolepis</taxon>
    </lineage>
</organism>
<proteinExistence type="predicted"/>
<feature type="non-terminal residue" evidence="1">
    <location>
        <position position="1"/>
    </location>
</feature>
<keyword evidence="2" id="KW-1185">Reference proteome</keyword>
<evidence type="ECO:0000313" key="2">
    <source>
        <dbReference type="Proteomes" id="UP000321570"/>
    </source>
</evidence>
<protein>
    <submittedName>
        <fullName evidence="1">Uncharacterized protein</fullName>
    </submittedName>
</protein>